<dbReference type="RefSeq" id="WP_187813354.1">
    <property type="nucleotide sequence ID" value="NZ_JACTVJ010000005.1"/>
</dbReference>
<dbReference type="EMBL" id="JACTVJ010000005">
    <property type="protein sequence ID" value="MBC9712872.1"/>
    <property type="molecule type" value="Genomic_DNA"/>
</dbReference>
<organism evidence="1 2">
    <name type="scientific">Streptomyces polyasparticus</name>
    <dbReference type="NCBI Taxonomy" id="2767826"/>
    <lineage>
        <taxon>Bacteria</taxon>
        <taxon>Bacillati</taxon>
        <taxon>Actinomycetota</taxon>
        <taxon>Actinomycetes</taxon>
        <taxon>Kitasatosporales</taxon>
        <taxon>Streptomycetaceae</taxon>
        <taxon>Streptomyces</taxon>
    </lineage>
</organism>
<sequence>MICSITSTSPHCGRPFTQKPFLIPETGSEPGGRKPADINSLFQGVDSRDDVLGCIWFNIDKESNWRIDSSSQAEQTFRKNAADDAFGFNPSSAH</sequence>
<protein>
    <submittedName>
        <fullName evidence="1">Uncharacterized protein</fullName>
    </submittedName>
</protein>
<name>A0ABR7SE67_9ACTN</name>
<dbReference type="SUPFAM" id="SSF51445">
    <property type="entry name" value="(Trans)glycosidases"/>
    <property type="match status" value="1"/>
</dbReference>
<keyword evidence="2" id="KW-1185">Reference proteome</keyword>
<dbReference type="Proteomes" id="UP000642284">
    <property type="component" value="Unassembled WGS sequence"/>
</dbReference>
<accession>A0ABR7SE67</accession>
<gene>
    <name evidence="1" type="ORF">H9Y04_09840</name>
</gene>
<proteinExistence type="predicted"/>
<evidence type="ECO:0000313" key="2">
    <source>
        <dbReference type="Proteomes" id="UP000642284"/>
    </source>
</evidence>
<comment type="caution">
    <text evidence="1">The sequence shown here is derived from an EMBL/GenBank/DDBJ whole genome shotgun (WGS) entry which is preliminary data.</text>
</comment>
<reference evidence="1 2" key="1">
    <citation type="submission" date="2020-08" db="EMBL/GenBank/DDBJ databases">
        <title>Genemic of Streptomyces polyaspartic.</title>
        <authorList>
            <person name="Liu W."/>
        </authorList>
    </citation>
    <scope>NUCLEOTIDE SEQUENCE [LARGE SCALE GENOMIC DNA]</scope>
    <source>
        <strain evidence="1 2">TRM66268-LWL</strain>
    </source>
</reference>
<dbReference type="Gene3D" id="3.20.20.80">
    <property type="entry name" value="Glycosidases"/>
    <property type="match status" value="1"/>
</dbReference>
<evidence type="ECO:0000313" key="1">
    <source>
        <dbReference type="EMBL" id="MBC9712872.1"/>
    </source>
</evidence>
<dbReference type="InterPro" id="IPR017853">
    <property type="entry name" value="GH"/>
</dbReference>